<organism evidence="1 2">
    <name type="scientific">Gigaspora margarita</name>
    <dbReference type="NCBI Taxonomy" id="4874"/>
    <lineage>
        <taxon>Eukaryota</taxon>
        <taxon>Fungi</taxon>
        <taxon>Fungi incertae sedis</taxon>
        <taxon>Mucoromycota</taxon>
        <taxon>Glomeromycotina</taxon>
        <taxon>Glomeromycetes</taxon>
        <taxon>Diversisporales</taxon>
        <taxon>Gigasporaceae</taxon>
        <taxon>Gigaspora</taxon>
    </lineage>
</organism>
<feature type="non-terminal residue" evidence="1">
    <location>
        <position position="1"/>
    </location>
</feature>
<comment type="caution">
    <text evidence="1">The sequence shown here is derived from an EMBL/GenBank/DDBJ whole genome shotgun (WGS) entry which is preliminary data.</text>
</comment>
<name>A0ABN7URV8_GIGMA</name>
<accession>A0ABN7URV8</accession>
<sequence length="174" mass="19382">VHISFYQALVRIEALSKKPEIIKKIKQLRGTKEYQANTLSNNNGGQEMDAVLPAPLKKRKTNDAISVASSASKGVAIVNFGTVMTDELLIKPVKPLNLPGKLHKYLANKPKPNQDTSEKQVQTWFNGLMKKANTLWESVAAMDTCLNPYLKQFKEILSDLENGLQKTFTILQNG</sequence>
<dbReference type="Proteomes" id="UP000789901">
    <property type="component" value="Unassembled WGS sequence"/>
</dbReference>
<proteinExistence type="predicted"/>
<reference evidence="1 2" key="1">
    <citation type="submission" date="2021-06" db="EMBL/GenBank/DDBJ databases">
        <authorList>
            <person name="Kallberg Y."/>
            <person name="Tangrot J."/>
            <person name="Rosling A."/>
        </authorList>
    </citation>
    <scope>NUCLEOTIDE SEQUENCE [LARGE SCALE GENOMIC DNA]</scope>
    <source>
        <strain evidence="1 2">120-4 pot B 10/14</strain>
    </source>
</reference>
<keyword evidence="2" id="KW-1185">Reference proteome</keyword>
<evidence type="ECO:0000313" key="2">
    <source>
        <dbReference type="Proteomes" id="UP000789901"/>
    </source>
</evidence>
<evidence type="ECO:0000313" key="1">
    <source>
        <dbReference type="EMBL" id="CAG8662122.1"/>
    </source>
</evidence>
<dbReference type="EMBL" id="CAJVQB010005448">
    <property type="protein sequence ID" value="CAG8662122.1"/>
    <property type="molecule type" value="Genomic_DNA"/>
</dbReference>
<gene>
    <name evidence="1" type="ORF">GMARGA_LOCUS9939</name>
</gene>
<protein>
    <submittedName>
        <fullName evidence="1">19941_t:CDS:1</fullName>
    </submittedName>
</protein>